<dbReference type="CDD" id="cd05387">
    <property type="entry name" value="BY-kinase"/>
    <property type="match status" value="1"/>
</dbReference>
<comment type="caution">
    <text evidence="6">The sequence shown here is derived from an EMBL/GenBank/DDBJ whole genome shotgun (WGS) entry which is preliminary data.</text>
</comment>
<reference evidence="7" key="1">
    <citation type="journal article" date="2019" name="Int. J. Syst. Evol. Microbiol.">
        <title>The Global Catalogue of Microorganisms (GCM) 10K type strain sequencing project: providing services to taxonomists for standard genome sequencing and annotation.</title>
        <authorList>
            <consortium name="The Broad Institute Genomics Platform"/>
            <consortium name="The Broad Institute Genome Sequencing Center for Infectious Disease"/>
            <person name="Wu L."/>
            <person name="Ma J."/>
        </authorList>
    </citation>
    <scope>NUCLEOTIDE SEQUENCE [LARGE SCALE GENOMIC DNA]</scope>
    <source>
        <strain evidence="7">JCM 30742</strain>
    </source>
</reference>
<dbReference type="SUPFAM" id="SSF52540">
    <property type="entry name" value="P-loop containing nucleoside triphosphate hydrolases"/>
    <property type="match status" value="1"/>
</dbReference>
<evidence type="ECO:0000313" key="6">
    <source>
        <dbReference type="EMBL" id="GAA3692967.1"/>
    </source>
</evidence>
<sequence>MNQAEEPMGDSILESSDVNGSHDGPDLRQYLSVVRHYWRGIVAILLSTVLLAFAWTLLQPRIYQASSSGLVVAAGGENITMALAGDNLAKSKATSYKSIALTVPVAKRVIEELDLSTDANALLDNVSVAVPTNTAEIRIDATSTDPETAQDLANAWVAALAEQAAEIESVAPSGSKASSAEPAVQIAPLGRAVLPTAPVSPNTKLALALGGVVGLALGLGYALLRNHLDRRIRSVEAIERLGATVVGTIPLDSRLTAGRSVVETGGTDHADRESHAFTEALRELRTNLSYTDVDNPPRVIAVTSSVPGEGKSSVTSNLAVAIAATGRRTVLIDGDLRRPVLTELFGLPSGAGLTDVLSGGADIDDVLQPYGPVPDLFLLGAGRIPPNPSELLGSKAMRSLLADLSRDAVVLIDAPPLLPVTDAAILAKIGDGALVAIKAGSTTVDELGRALDNLRRVEGRILGTILNQVPTRGAGASQYGYYGQYYYTSEEAPKPAKASKAGRAAKLSRAAQLPQSEEPAAQKAPSRRTDGKVPVQAPDLDPRPSVAAPVAAAVPAGGSYGAATSQIPVVEDGAYGYEGQFAPTDGPAPEVRGEDTFGDLLTPRSQMRHLRRGQ</sequence>
<evidence type="ECO:0000256" key="2">
    <source>
        <dbReference type="ARBA" id="ARBA00022840"/>
    </source>
</evidence>
<dbReference type="Gene3D" id="3.40.50.300">
    <property type="entry name" value="P-loop containing nucleotide triphosphate hydrolases"/>
    <property type="match status" value="1"/>
</dbReference>
<feature type="region of interest" description="Disordered" evidence="3">
    <location>
        <begin position="578"/>
        <end position="614"/>
    </location>
</feature>
<dbReference type="NCBIfam" id="TIGR01007">
    <property type="entry name" value="eps_fam"/>
    <property type="match status" value="1"/>
</dbReference>
<keyword evidence="4" id="KW-1133">Transmembrane helix</keyword>
<keyword evidence="1" id="KW-0547">Nucleotide-binding</keyword>
<protein>
    <submittedName>
        <fullName evidence="6">Polysaccharide biosynthesis tyrosine autokinase</fullName>
    </submittedName>
</protein>
<dbReference type="PANTHER" id="PTHR32309">
    <property type="entry name" value="TYROSINE-PROTEIN KINASE"/>
    <property type="match status" value="1"/>
</dbReference>
<dbReference type="RefSeq" id="WP_345152455.1">
    <property type="nucleotide sequence ID" value="NZ_BAABEO010000023.1"/>
</dbReference>
<evidence type="ECO:0000259" key="5">
    <source>
        <dbReference type="Pfam" id="PF01656"/>
    </source>
</evidence>
<evidence type="ECO:0000256" key="3">
    <source>
        <dbReference type="SAM" id="MobiDB-lite"/>
    </source>
</evidence>
<dbReference type="Proteomes" id="UP001500752">
    <property type="component" value="Unassembled WGS sequence"/>
</dbReference>
<evidence type="ECO:0000256" key="4">
    <source>
        <dbReference type="SAM" id="Phobius"/>
    </source>
</evidence>
<feature type="domain" description="CobQ/CobB/MinD/ParA nucleotide binding" evidence="5">
    <location>
        <begin position="300"/>
        <end position="475"/>
    </location>
</feature>
<dbReference type="InterPro" id="IPR027417">
    <property type="entry name" value="P-loop_NTPase"/>
</dbReference>
<feature type="transmembrane region" description="Helical" evidence="4">
    <location>
        <begin position="37"/>
        <end position="58"/>
    </location>
</feature>
<evidence type="ECO:0000256" key="1">
    <source>
        <dbReference type="ARBA" id="ARBA00022741"/>
    </source>
</evidence>
<dbReference type="InterPro" id="IPR002586">
    <property type="entry name" value="CobQ/CobB/MinD/ParA_Nub-bd_dom"/>
</dbReference>
<gene>
    <name evidence="6" type="ORF">GCM10023081_32930</name>
</gene>
<organism evidence="6 7">
    <name type="scientific">Arthrobacter ginkgonis</name>
    <dbReference type="NCBI Taxonomy" id="1630594"/>
    <lineage>
        <taxon>Bacteria</taxon>
        <taxon>Bacillati</taxon>
        <taxon>Actinomycetota</taxon>
        <taxon>Actinomycetes</taxon>
        <taxon>Micrococcales</taxon>
        <taxon>Micrococcaceae</taxon>
        <taxon>Arthrobacter</taxon>
    </lineage>
</organism>
<accession>A0ABP7CLU4</accession>
<evidence type="ECO:0000313" key="7">
    <source>
        <dbReference type="Proteomes" id="UP001500752"/>
    </source>
</evidence>
<proteinExistence type="predicted"/>
<feature type="region of interest" description="Disordered" evidence="3">
    <location>
        <begin position="493"/>
        <end position="544"/>
    </location>
</feature>
<dbReference type="InterPro" id="IPR050445">
    <property type="entry name" value="Bact_polysacc_biosynth/exp"/>
</dbReference>
<dbReference type="PANTHER" id="PTHR32309:SF13">
    <property type="entry name" value="FERRIC ENTEROBACTIN TRANSPORT PROTEIN FEPE"/>
    <property type="match status" value="1"/>
</dbReference>
<keyword evidence="4" id="KW-0472">Membrane</keyword>
<dbReference type="InterPro" id="IPR005702">
    <property type="entry name" value="Wzc-like_C"/>
</dbReference>
<name>A0ABP7CLU4_9MICC</name>
<feature type="transmembrane region" description="Helical" evidence="4">
    <location>
        <begin position="205"/>
        <end position="224"/>
    </location>
</feature>
<feature type="region of interest" description="Disordered" evidence="3">
    <location>
        <begin position="1"/>
        <end position="21"/>
    </location>
</feature>
<dbReference type="Pfam" id="PF01656">
    <property type="entry name" value="CbiA"/>
    <property type="match status" value="1"/>
</dbReference>
<keyword evidence="2" id="KW-0067">ATP-binding</keyword>
<keyword evidence="4" id="KW-0812">Transmembrane</keyword>
<dbReference type="EMBL" id="BAABEO010000023">
    <property type="protein sequence ID" value="GAA3692967.1"/>
    <property type="molecule type" value="Genomic_DNA"/>
</dbReference>
<feature type="compositionally biased region" description="Low complexity" evidence="3">
    <location>
        <begin position="495"/>
        <end position="511"/>
    </location>
</feature>
<keyword evidence="7" id="KW-1185">Reference proteome</keyword>